<dbReference type="EMBL" id="JACCFJ010000001">
    <property type="protein sequence ID" value="NYI83060.1"/>
    <property type="molecule type" value="Genomic_DNA"/>
</dbReference>
<evidence type="ECO:0000313" key="2">
    <source>
        <dbReference type="EMBL" id="NYI83060.1"/>
    </source>
</evidence>
<name>A0A853AQF8_9PSEU</name>
<keyword evidence="3" id="KW-1185">Reference proteome</keyword>
<accession>A0A853AQF8</accession>
<dbReference type="AlphaFoldDB" id="A0A853AQF8"/>
<reference evidence="2 3" key="1">
    <citation type="submission" date="2020-07" db="EMBL/GenBank/DDBJ databases">
        <title>Sequencing the genomes of 1000 actinobacteria strains.</title>
        <authorList>
            <person name="Klenk H.-P."/>
        </authorList>
    </citation>
    <scope>NUCLEOTIDE SEQUENCE [LARGE SCALE GENOMIC DNA]</scope>
    <source>
        <strain evidence="2 3">DSM 44065</strain>
    </source>
</reference>
<feature type="region of interest" description="Disordered" evidence="1">
    <location>
        <begin position="1"/>
        <end position="63"/>
    </location>
</feature>
<gene>
    <name evidence="2" type="ORF">HNR68_001690</name>
</gene>
<feature type="compositionally biased region" description="Low complexity" evidence="1">
    <location>
        <begin position="17"/>
        <end position="37"/>
    </location>
</feature>
<comment type="caution">
    <text evidence="2">The sequence shown here is derived from an EMBL/GenBank/DDBJ whole genome shotgun (WGS) entry which is preliminary data.</text>
</comment>
<dbReference type="RefSeq" id="WP_179719270.1">
    <property type="nucleotide sequence ID" value="NZ_BAABFH010000001.1"/>
</dbReference>
<organism evidence="2 3">
    <name type="scientific">Saccharopolyspora hordei</name>
    <dbReference type="NCBI Taxonomy" id="1838"/>
    <lineage>
        <taxon>Bacteria</taxon>
        <taxon>Bacillati</taxon>
        <taxon>Actinomycetota</taxon>
        <taxon>Actinomycetes</taxon>
        <taxon>Pseudonocardiales</taxon>
        <taxon>Pseudonocardiaceae</taxon>
        <taxon>Saccharopolyspora</taxon>
    </lineage>
</organism>
<proteinExistence type="predicted"/>
<sequence length="63" mass="6781">MIAARARLTSARRWVPRSSGSTTSSTTGRRVRATAGTELTSDVSPGKAAAVVGRTPWRPRRTR</sequence>
<protein>
    <submittedName>
        <fullName evidence="2">Uncharacterized protein</fullName>
    </submittedName>
</protein>
<dbReference type="Proteomes" id="UP000587002">
    <property type="component" value="Unassembled WGS sequence"/>
</dbReference>
<evidence type="ECO:0000256" key="1">
    <source>
        <dbReference type="SAM" id="MobiDB-lite"/>
    </source>
</evidence>
<evidence type="ECO:0000313" key="3">
    <source>
        <dbReference type="Proteomes" id="UP000587002"/>
    </source>
</evidence>